<keyword evidence="3" id="KW-1185">Reference proteome</keyword>
<protein>
    <submittedName>
        <fullName evidence="2">Agmatine deiminase</fullName>
    </submittedName>
</protein>
<dbReference type="GO" id="GO:0009446">
    <property type="term" value="P:putrescine biosynthetic process"/>
    <property type="evidence" value="ECO:0007669"/>
    <property type="project" value="InterPro"/>
</dbReference>
<dbReference type="AlphaFoldDB" id="A0A1W2H6N8"/>
<dbReference type="Proteomes" id="UP000192333">
    <property type="component" value="Chromosome I"/>
</dbReference>
<keyword evidence="1" id="KW-0378">Hydrolase</keyword>
<dbReference type="OrthoDB" id="7871381at2"/>
<dbReference type="PANTHER" id="PTHR31377:SF0">
    <property type="entry name" value="AGMATINE DEIMINASE-RELATED"/>
    <property type="match status" value="1"/>
</dbReference>
<dbReference type="EMBL" id="LT838813">
    <property type="protein sequence ID" value="SMD44605.1"/>
    <property type="molecule type" value="Genomic_DNA"/>
</dbReference>
<name>A0A1W2H6N8_9BACT</name>
<proteinExistence type="predicted"/>
<dbReference type="STRING" id="758820.SAMN00777080_3229"/>
<evidence type="ECO:0000313" key="3">
    <source>
        <dbReference type="Proteomes" id="UP000192333"/>
    </source>
</evidence>
<accession>A0A1W2H6N8</accession>
<dbReference type="RefSeq" id="WP_084121402.1">
    <property type="nucleotide sequence ID" value="NZ_LT838813.1"/>
</dbReference>
<dbReference type="InterPro" id="IPR007466">
    <property type="entry name" value="Peptidyl-Arg-deiminase_porph"/>
</dbReference>
<dbReference type="GO" id="GO:0004668">
    <property type="term" value="F:protein-arginine deiminase activity"/>
    <property type="evidence" value="ECO:0007669"/>
    <property type="project" value="InterPro"/>
</dbReference>
<organism evidence="2 3">
    <name type="scientific">Aquiflexum balticum DSM 16537</name>
    <dbReference type="NCBI Taxonomy" id="758820"/>
    <lineage>
        <taxon>Bacteria</taxon>
        <taxon>Pseudomonadati</taxon>
        <taxon>Bacteroidota</taxon>
        <taxon>Cytophagia</taxon>
        <taxon>Cytophagales</taxon>
        <taxon>Cyclobacteriaceae</taxon>
        <taxon>Aquiflexum</taxon>
    </lineage>
</organism>
<dbReference type="SUPFAM" id="SSF55909">
    <property type="entry name" value="Pentein"/>
    <property type="match status" value="1"/>
</dbReference>
<gene>
    <name evidence="2" type="ORF">SAMN00777080_3229</name>
</gene>
<dbReference type="PANTHER" id="PTHR31377">
    <property type="entry name" value="AGMATINE DEIMINASE-RELATED"/>
    <property type="match status" value="1"/>
</dbReference>
<evidence type="ECO:0000256" key="1">
    <source>
        <dbReference type="ARBA" id="ARBA00022801"/>
    </source>
</evidence>
<dbReference type="Pfam" id="PF04371">
    <property type="entry name" value="PAD_porph"/>
    <property type="match status" value="1"/>
</dbReference>
<dbReference type="Gene3D" id="3.75.10.10">
    <property type="entry name" value="L-arginine/glycine Amidinotransferase, Chain A"/>
    <property type="match status" value="1"/>
</dbReference>
<reference evidence="3" key="1">
    <citation type="submission" date="2017-04" db="EMBL/GenBank/DDBJ databases">
        <authorList>
            <person name="Varghese N."/>
            <person name="Submissions S."/>
        </authorList>
    </citation>
    <scope>NUCLEOTIDE SEQUENCE [LARGE SCALE GENOMIC DNA]</scope>
    <source>
        <strain evidence="3">DSM 16537</strain>
    </source>
</reference>
<evidence type="ECO:0000313" key="2">
    <source>
        <dbReference type="EMBL" id="SMD44605.1"/>
    </source>
</evidence>
<sequence>MIKGTDTDTVFLSQLLLSDSRFTETCKELMSILTKNQIPFHFLSGAKDIWCRDYMPLQVTKDRFVQFRYEPSYLRPYPEHYTDPVFVCLENGIEAEKSNIILDGGNVVNWSDKVIMTDRFFDENPDYSDKVKLVTDLENQLETEVIIIPQVKMDYTGHADGLVRFVDEMTLIGNHREFEYQYWTKKMNVLLEKKGLNYIDIPFFEYHLRKHPSNAIGCYVNFLEVNNLIVVPIFEVEGNRDKEIKNIFKETFPDRIIETINFNEIGYYGGLLNCVTWTVQSDPRVRS</sequence>